<sequence length="87" mass="9744">MVLITFFPCLQVYTLIRSLPFPPPLLSLSYVCVCVCQCSSNIFFGPSLHYLTQRWSTTRGSRARDSAEGDVLVPPLHCARNPHPSMC</sequence>
<proteinExistence type="predicted"/>
<dbReference type="AlphaFoldDB" id="A0A1E1ITI8"/>
<organism evidence="1">
    <name type="scientific">Leishmania guyanensis</name>
    <dbReference type="NCBI Taxonomy" id="5670"/>
    <lineage>
        <taxon>Eukaryota</taxon>
        <taxon>Discoba</taxon>
        <taxon>Euglenozoa</taxon>
        <taxon>Kinetoplastea</taxon>
        <taxon>Metakinetoplastina</taxon>
        <taxon>Trypanosomatida</taxon>
        <taxon>Trypanosomatidae</taxon>
        <taxon>Leishmaniinae</taxon>
        <taxon>Leishmania</taxon>
        <taxon>Leishmania guyanensis species complex</taxon>
    </lineage>
</organism>
<protein>
    <submittedName>
        <fullName evidence="1">Uncharacterized protein</fullName>
    </submittedName>
</protein>
<name>A0A1E1ITI8_LEIGU</name>
<reference evidence="1" key="1">
    <citation type="submission" date="2012-08" db="EMBL/GenBank/DDBJ databases">
        <title>Comparative genomics of metastatic and non-metastatic Leishmania guyanensis provides insights into polygenic factors involved in Leishmania RNA virus infection.</title>
        <authorList>
            <person name="Smith D."/>
            <person name="Hertz-Fowler C."/>
            <person name="Martin R."/>
            <person name="Dickens N."/>
            <person name="Fasel N."/>
            <person name="Falquet L."/>
            <person name="Beverley S."/>
            <person name="Zangger H."/>
            <person name="Calderon-Copete S."/>
            <person name="Mottram J."/>
            <person name="Xenarios I."/>
        </authorList>
    </citation>
    <scope>NUCLEOTIDE SEQUENCE</scope>
    <source>
        <strain evidence="1">MHOM/BR/75/M4147/SSU:IR2SAT-LUC</strain>
    </source>
</reference>
<evidence type="ECO:0000313" key="1">
    <source>
        <dbReference type="EMBL" id="CCM13640.1"/>
    </source>
</evidence>
<gene>
    <name evidence="1" type="primary">LgM4147LRVhigh.11.00380.00230</name>
    <name evidence="1" type="ORF">BN36_1111520</name>
</gene>
<dbReference type="EMBL" id="CALQ01000322">
    <property type="protein sequence ID" value="CCM13640.1"/>
    <property type="molecule type" value="Genomic_DNA"/>
</dbReference>
<accession>A0A1E1ITI8</accession>